<dbReference type="Gramene" id="MELO3C033668.2.1">
    <property type="protein sequence ID" value="MELO3C033668.2.1"/>
    <property type="gene ID" value="MELO3C033668.2"/>
</dbReference>
<sequence>GLESHIRNEAKDSEKDEKDNDGRDRDVVYSSSSMPLPPKNALILTRCRFHQIVCCLTITDTRVLRLQVTKQSKKKRK</sequence>
<proteinExistence type="predicted"/>
<dbReference type="EnsemblPlants" id="MELO3C033668.2.1">
    <property type="protein sequence ID" value="MELO3C033668.2.1"/>
    <property type="gene ID" value="MELO3C033668.2"/>
</dbReference>
<accession>A0A9I9EH57</accession>
<reference evidence="2" key="1">
    <citation type="submission" date="2023-03" db="UniProtKB">
        <authorList>
            <consortium name="EnsemblPlants"/>
        </authorList>
    </citation>
    <scope>IDENTIFICATION</scope>
</reference>
<protein>
    <submittedName>
        <fullName evidence="2">Uncharacterized protein</fullName>
    </submittedName>
</protein>
<name>A0A9I9EH57_CUCME</name>
<organism evidence="2">
    <name type="scientific">Cucumis melo</name>
    <name type="common">Muskmelon</name>
    <dbReference type="NCBI Taxonomy" id="3656"/>
    <lineage>
        <taxon>Eukaryota</taxon>
        <taxon>Viridiplantae</taxon>
        <taxon>Streptophyta</taxon>
        <taxon>Embryophyta</taxon>
        <taxon>Tracheophyta</taxon>
        <taxon>Spermatophyta</taxon>
        <taxon>Magnoliopsida</taxon>
        <taxon>eudicotyledons</taxon>
        <taxon>Gunneridae</taxon>
        <taxon>Pentapetalae</taxon>
        <taxon>rosids</taxon>
        <taxon>fabids</taxon>
        <taxon>Cucurbitales</taxon>
        <taxon>Cucurbitaceae</taxon>
        <taxon>Benincaseae</taxon>
        <taxon>Cucumis</taxon>
    </lineage>
</organism>
<evidence type="ECO:0000256" key="1">
    <source>
        <dbReference type="SAM" id="MobiDB-lite"/>
    </source>
</evidence>
<evidence type="ECO:0000313" key="2">
    <source>
        <dbReference type="EnsemblPlants" id="MELO3C033668.2.1"/>
    </source>
</evidence>
<feature type="region of interest" description="Disordered" evidence="1">
    <location>
        <begin position="1"/>
        <end position="38"/>
    </location>
</feature>
<feature type="compositionally biased region" description="Basic and acidic residues" evidence="1">
    <location>
        <begin position="1"/>
        <end position="27"/>
    </location>
</feature>
<dbReference type="AlphaFoldDB" id="A0A9I9EH57"/>